<proteinExistence type="predicted"/>
<accession>A0A090DNR5</accession>
<keyword evidence="2" id="KW-1185">Reference proteome</keyword>
<sequence>MRSAAALTSLRRPSLRGPSLRGLGGRVDDDLPRIVELHGEHVLGLHASRIDRVEEQGVRLDLLAQFGDILLMLLHLVLDGRRRPAFAARGIGQEHDVDRVELGGLAHRADVVAGAVDGRNDLSGLRLGERLFLPDIGIDDRRGGLVAVQGLHRGCRMGRGHEKRGGNHGNRSCRARGIRHHSLLTELVAGRKQRNGPAWLQVPFKSLPADREAARPGPRSARFLGDQRQRAIGLHAGGNHLRRAHALGFERGFHLGRGVDRFTQRLQTGIAALRHDLVYLRLRVLGQFGDVDDVDALDRRHGGLSFRGGGRSRRRAGLRRRLLLSARGTSHHQGGGRGENYRFAHGYSFHRLGSDSARLNGAMGTPKLALKVSPGGSLRDHWVATMCARHAINWNLGSKC</sequence>
<evidence type="ECO:0000313" key="2">
    <source>
        <dbReference type="Proteomes" id="UP000045285"/>
    </source>
</evidence>
<protein>
    <submittedName>
        <fullName evidence="1">Uncharacterized protein</fullName>
    </submittedName>
</protein>
<dbReference type="Proteomes" id="UP000045285">
    <property type="component" value="Unassembled WGS sequence"/>
</dbReference>
<dbReference type="AlphaFoldDB" id="A0A090DNR5"/>
<gene>
    <name evidence="1" type="ORF">MPL3356_260014</name>
</gene>
<dbReference type="STRING" id="69974.MPLDJ20_230128"/>
<evidence type="ECO:0000313" key="1">
    <source>
        <dbReference type="EMBL" id="CDX18072.1"/>
    </source>
</evidence>
<reference evidence="2" key="1">
    <citation type="submission" date="2014-08" db="EMBL/GenBank/DDBJ databases">
        <authorList>
            <person name="Moulin L."/>
        </authorList>
    </citation>
    <scope>NUCLEOTIDE SEQUENCE [LARGE SCALE GENOMIC DNA]</scope>
</reference>
<organism evidence="1 2">
    <name type="scientific">Mesorhizobium plurifarium</name>
    <dbReference type="NCBI Taxonomy" id="69974"/>
    <lineage>
        <taxon>Bacteria</taxon>
        <taxon>Pseudomonadati</taxon>
        <taxon>Pseudomonadota</taxon>
        <taxon>Alphaproteobacteria</taxon>
        <taxon>Hyphomicrobiales</taxon>
        <taxon>Phyllobacteriaceae</taxon>
        <taxon>Mesorhizobium</taxon>
    </lineage>
</organism>
<dbReference type="EMBL" id="CCMZ01000019">
    <property type="protein sequence ID" value="CDX18072.1"/>
    <property type="molecule type" value="Genomic_DNA"/>
</dbReference>
<name>A0A090DNR5_MESPL</name>